<accession>A0A8S5QL49</accession>
<name>A0A8S5QL49_9CAUD</name>
<proteinExistence type="predicted"/>
<organism evidence="1">
    <name type="scientific">Myoviridae sp. ctuID12</name>
    <dbReference type="NCBI Taxonomy" id="2826707"/>
    <lineage>
        <taxon>Viruses</taxon>
        <taxon>Duplodnaviria</taxon>
        <taxon>Heunggongvirae</taxon>
        <taxon>Uroviricota</taxon>
        <taxon>Caudoviricetes</taxon>
    </lineage>
</organism>
<evidence type="ECO:0000313" key="1">
    <source>
        <dbReference type="EMBL" id="DAE19722.1"/>
    </source>
</evidence>
<sequence>MAQRIQRRLSRIENFFSILLTNKGISKNIFIGELPPTTDKDWDDFVNVDVGQQRDKGAYSSGYVNIYLYARPKGTPLRKNVKLLDKMEGALDNIINGSNDKDYTIHELYRDSGYDSNRQFHFQMISVSVITR</sequence>
<dbReference type="EMBL" id="BK015684">
    <property type="protein sequence ID" value="DAE19722.1"/>
    <property type="molecule type" value="Genomic_DNA"/>
</dbReference>
<protein>
    <submittedName>
        <fullName evidence="1">Uncharacterized protein</fullName>
    </submittedName>
</protein>
<reference evidence="1" key="1">
    <citation type="journal article" date="2021" name="Proc. Natl. Acad. Sci. U.S.A.">
        <title>A Catalog of Tens of Thousands of Viruses from Human Metagenomes Reveals Hidden Associations with Chronic Diseases.</title>
        <authorList>
            <person name="Tisza M.J."/>
            <person name="Buck C.B."/>
        </authorList>
    </citation>
    <scope>NUCLEOTIDE SEQUENCE</scope>
    <source>
        <strain evidence="1">CtuID12</strain>
    </source>
</reference>